<gene>
    <name evidence="1" type="ORF">ACFPTN_07730</name>
</gene>
<comment type="caution">
    <text evidence="1">The sequence shown here is derived from an EMBL/GenBank/DDBJ whole genome shotgun (WGS) entry which is preliminary data.</text>
</comment>
<dbReference type="RefSeq" id="WP_385961110.1">
    <property type="nucleotide sequence ID" value="NZ_JBHSOG010000027.1"/>
</dbReference>
<name>A0ABW1APM6_9RHOO</name>
<dbReference type="Gene3D" id="1.20.1600.10">
    <property type="entry name" value="Outer membrane efflux proteins (OEP)"/>
    <property type="match status" value="1"/>
</dbReference>
<dbReference type="Proteomes" id="UP001595974">
    <property type="component" value="Unassembled WGS sequence"/>
</dbReference>
<reference evidence="2" key="1">
    <citation type="journal article" date="2019" name="Int. J. Syst. Evol. Microbiol.">
        <title>The Global Catalogue of Microorganisms (GCM) 10K type strain sequencing project: providing services to taxonomists for standard genome sequencing and annotation.</title>
        <authorList>
            <consortium name="The Broad Institute Genomics Platform"/>
            <consortium name="The Broad Institute Genome Sequencing Center for Infectious Disease"/>
            <person name="Wu L."/>
            <person name="Ma J."/>
        </authorList>
    </citation>
    <scope>NUCLEOTIDE SEQUENCE [LARGE SCALE GENOMIC DNA]</scope>
    <source>
        <strain evidence="2">SHR3</strain>
    </source>
</reference>
<dbReference type="EMBL" id="JBHSOG010000027">
    <property type="protein sequence ID" value="MFC5769262.1"/>
    <property type="molecule type" value="Genomic_DNA"/>
</dbReference>
<sequence length="183" mass="20423">MEAEARLADAALKPRLVASFEHQRGAYYDGDPDHATRIMVVLKTEFGAGLSSWSNRSAAYTRLQAEKEEIESLRLRTREQIERDIANLKSLRSREKTLAGAVTENEKLRESYDRQYLTGRKSWLEVMNVARESAQLENQLGDVRGALILTSWRLALLTRGVGEIVQGTETKPVCAQSSSPSGA</sequence>
<protein>
    <submittedName>
        <fullName evidence="1">TolC family protein</fullName>
    </submittedName>
</protein>
<keyword evidence="2" id="KW-1185">Reference proteome</keyword>
<accession>A0ABW1APM6</accession>
<organism evidence="1 2">
    <name type="scientific">Thauera sinica</name>
    <dbReference type="NCBI Taxonomy" id="2665146"/>
    <lineage>
        <taxon>Bacteria</taxon>
        <taxon>Pseudomonadati</taxon>
        <taxon>Pseudomonadota</taxon>
        <taxon>Betaproteobacteria</taxon>
        <taxon>Rhodocyclales</taxon>
        <taxon>Zoogloeaceae</taxon>
        <taxon>Thauera</taxon>
    </lineage>
</organism>
<evidence type="ECO:0000313" key="2">
    <source>
        <dbReference type="Proteomes" id="UP001595974"/>
    </source>
</evidence>
<proteinExistence type="predicted"/>
<evidence type="ECO:0000313" key="1">
    <source>
        <dbReference type="EMBL" id="MFC5769262.1"/>
    </source>
</evidence>
<dbReference type="SUPFAM" id="SSF56954">
    <property type="entry name" value="Outer membrane efflux proteins (OEP)"/>
    <property type="match status" value="1"/>
</dbReference>